<sequence>MKLRILVIALVICFSSYSFPVNAEEIGSPEQVIRSYFDELNKKQLEKAISRWDKKTEKDLLDFIADRENQIQRLGLLNIEKASLVMWKELPIEYGQQFVPYHYMEKFKNIKVYYVGVDFEVYSQNEYFIDGMNYFLMALVREDGEWKIALTPHVPVRSIISDGYGFGTEDEKTYDERRLKYLD</sequence>
<keyword evidence="1" id="KW-0732">Signal</keyword>
<dbReference type="Proteomes" id="UP001271648">
    <property type="component" value="Unassembled WGS sequence"/>
</dbReference>
<proteinExistence type="predicted"/>
<evidence type="ECO:0000259" key="2">
    <source>
        <dbReference type="Pfam" id="PF16111"/>
    </source>
</evidence>
<dbReference type="AlphaFoldDB" id="A0AAW9A445"/>
<protein>
    <submittedName>
        <fullName evidence="3">DUF4829 domain-containing protein</fullName>
    </submittedName>
</protein>
<evidence type="ECO:0000313" key="3">
    <source>
        <dbReference type="EMBL" id="MDW0115509.1"/>
    </source>
</evidence>
<dbReference type="Pfam" id="PF16111">
    <property type="entry name" value="DUF4829"/>
    <property type="match status" value="1"/>
</dbReference>
<feature type="signal peptide" evidence="1">
    <location>
        <begin position="1"/>
        <end position="23"/>
    </location>
</feature>
<comment type="caution">
    <text evidence="3">The sequence shown here is derived from an EMBL/GenBank/DDBJ whole genome shotgun (WGS) entry which is preliminary data.</text>
</comment>
<name>A0AAW9A445_9BACL</name>
<reference evidence="3 4" key="1">
    <citation type="submission" date="2023-06" db="EMBL/GenBank/DDBJ databases">
        <title>Sporosarcina sp. nov., isolated from Korean traditional fermented seafood 'Jeotgal'.</title>
        <authorList>
            <person name="Yang A.I."/>
            <person name="Shin N.-R."/>
        </authorList>
    </citation>
    <scope>NUCLEOTIDE SEQUENCE [LARGE SCALE GENOMIC DNA]</scope>
    <source>
        <strain evidence="3 4">KCTC43456</strain>
    </source>
</reference>
<evidence type="ECO:0000313" key="4">
    <source>
        <dbReference type="Proteomes" id="UP001271648"/>
    </source>
</evidence>
<gene>
    <name evidence="3" type="ORF">QTL97_00975</name>
</gene>
<dbReference type="RefSeq" id="WP_283731876.1">
    <property type="nucleotide sequence ID" value="NZ_CP125968.1"/>
</dbReference>
<dbReference type="InterPro" id="IPR032256">
    <property type="entry name" value="DUF4829"/>
</dbReference>
<keyword evidence="4" id="KW-1185">Reference proteome</keyword>
<evidence type="ECO:0000256" key="1">
    <source>
        <dbReference type="SAM" id="SignalP"/>
    </source>
</evidence>
<feature type="domain" description="DUF4829" evidence="2">
    <location>
        <begin position="30"/>
        <end position="149"/>
    </location>
</feature>
<organism evidence="3 4">
    <name type="scientific">Sporosarcina thermotolerans</name>
    <dbReference type="NCBI Taxonomy" id="633404"/>
    <lineage>
        <taxon>Bacteria</taxon>
        <taxon>Bacillati</taxon>
        <taxon>Bacillota</taxon>
        <taxon>Bacilli</taxon>
        <taxon>Bacillales</taxon>
        <taxon>Caryophanaceae</taxon>
        <taxon>Sporosarcina</taxon>
    </lineage>
</organism>
<dbReference type="EMBL" id="JAUBDJ010000001">
    <property type="protein sequence ID" value="MDW0115509.1"/>
    <property type="molecule type" value="Genomic_DNA"/>
</dbReference>
<accession>A0AAW9A445</accession>
<feature type="chain" id="PRO_5043510818" evidence="1">
    <location>
        <begin position="24"/>
        <end position="183"/>
    </location>
</feature>